<evidence type="ECO:0000256" key="4">
    <source>
        <dbReference type="ARBA" id="ARBA00022598"/>
    </source>
</evidence>
<protein>
    <submittedName>
        <fullName evidence="7">Peptide synthetase</fullName>
    </submittedName>
</protein>
<comment type="pathway">
    <text evidence="1">Siderophore biosynthesis.</text>
</comment>
<accession>A0A6G1KVW1</accession>
<dbReference type="Gene3D" id="3.30.300.30">
    <property type="match status" value="3"/>
</dbReference>
<keyword evidence="4" id="KW-0436">Ligase</keyword>
<keyword evidence="8" id="KW-1185">Reference proteome</keyword>
<dbReference type="InterPro" id="IPR023213">
    <property type="entry name" value="CAT-like_dom_sf"/>
</dbReference>
<dbReference type="InterPro" id="IPR009081">
    <property type="entry name" value="PP-bd_ACP"/>
</dbReference>
<dbReference type="InterPro" id="IPR020845">
    <property type="entry name" value="AMP-binding_CS"/>
</dbReference>
<proteinExistence type="inferred from homology"/>
<dbReference type="SUPFAM" id="SSF52777">
    <property type="entry name" value="CoA-dependent acyltransferases"/>
    <property type="match status" value="11"/>
</dbReference>
<feature type="domain" description="Carrier" evidence="6">
    <location>
        <begin position="528"/>
        <end position="602"/>
    </location>
</feature>
<feature type="domain" description="Carrier" evidence="6">
    <location>
        <begin position="4163"/>
        <end position="4236"/>
    </location>
</feature>
<dbReference type="CDD" id="cd05918">
    <property type="entry name" value="A_NRPS_SidN3_like"/>
    <property type="match status" value="3"/>
</dbReference>
<dbReference type="Gene3D" id="3.40.50.12780">
    <property type="entry name" value="N-terminal domain of ligase-like"/>
    <property type="match status" value="3"/>
</dbReference>
<dbReference type="InterPro" id="IPR001242">
    <property type="entry name" value="Condensation_dom"/>
</dbReference>
<dbReference type="NCBIfam" id="TIGR01733">
    <property type="entry name" value="AA-adenyl-dom"/>
    <property type="match status" value="2"/>
</dbReference>
<dbReference type="GO" id="GO:0010106">
    <property type="term" value="P:cellular response to iron ion starvation"/>
    <property type="evidence" value="ECO:0007669"/>
    <property type="project" value="UniProtKB-ARBA"/>
</dbReference>
<feature type="domain" description="Carrier" evidence="6">
    <location>
        <begin position="2144"/>
        <end position="2220"/>
    </location>
</feature>
<feature type="domain" description="Carrier" evidence="6">
    <location>
        <begin position="1595"/>
        <end position="1672"/>
    </location>
</feature>
<dbReference type="GO" id="GO:0005737">
    <property type="term" value="C:cytoplasm"/>
    <property type="evidence" value="ECO:0007669"/>
    <property type="project" value="TreeGrafter"/>
</dbReference>
<dbReference type="Gene3D" id="3.30.559.10">
    <property type="entry name" value="Chloramphenicol acetyltransferase-like domain"/>
    <property type="match status" value="5"/>
</dbReference>
<evidence type="ECO:0000256" key="3">
    <source>
        <dbReference type="ARBA" id="ARBA00022553"/>
    </source>
</evidence>
<dbReference type="Gene3D" id="3.30.559.30">
    <property type="entry name" value="Nonribosomal peptide synthetase, condensation domain"/>
    <property type="match status" value="6"/>
</dbReference>
<dbReference type="SUPFAM" id="SSF56801">
    <property type="entry name" value="Acetyl-CoA synthetase-like"/>
    <property type="match status" value="3"/>
</dbReference>
<dbReference type="GO" id="GO:0043041">
    <property type="term" value="P:amino acid activation for nonribosomal peptide biosynthetic process"/>
    <property type="evidence" value="ECO:0007669"/>
    <property type="project" value="TreeGrafter"/>
</dbReference>
<dbReference type="InterPro" id="IPR010071">
    <property type="entry name" value="AA_adenyl_dom"/>
</dbReference>
<evidence type="ECO:0000256" key="2">
    <source>
        <dbReference type="ARBA" id="ARBA00022450"/>
    </source>
</evidence>
<dbReference type="FunFam" id="3.30.300.30:FF:000015">
    <property type="entry name" value="Nonribosomal peptide synthase SidD"/>
    <property type="match status" value="1"/>
</dbReference>
<dbReference type="InterPro" id="IPR006162">
    <property type="entry name" value="Ppantetheine_attach_site"/>
</dbReference>
<keyword evidence="2" id="KW-0596">Phosphopantetheine</keyword>
<dbReference type="GO" id="GO:0031169">
    <property type="term" value="P:ferrichrome biosynthetic process"/>
    <property type="evidence" value="ECO:0007669"/>
    <property type="project" value="UniProtKB-ARBA"/>
</dbReference>
<dbReference type="FunFam" id="3.30.300.30:FF:000033">
    <property type="entry name" value="Nonribosomal siderophore peptide synthase SidC"/>
    <property type="match status" value="1"/>
</dbReference>
<reference evidence="7" key="1">
    <citation type="journal article" date="2020" name="Stud. Mycol.">
        <title>101 Dothideomycetes genomes: a test case for predicting lifestyles and emergence of pathogens.</title>
        <authorList>
            <person name="Haridas S."/>
            <person name="Albert R."/>
            <person name="Binder M."/>
            <person name="Bloem J."/>
            <person name="Labutti K."/>
            <person name="Salamov A."/>
            <person name="Andreopoulos B."/>
            <person name="Baker S."/>
            <person name="Barry K."/>
            <person name="Bills G."/>
            <person name="Bluhm B."/>
            <person name="Cannon C."/>
            <person name="Castanera R."/>
            <person name="Culley D."/>
            <person name="Daum C."/>
            <person name="Ezra D."/>
            <person name="Gonzalez J."/>
            <person name="Henrissat B."/>
            <person name="Kuo A."/>
            <person name="Liang C."/>
            <person name="Lipzen A."/>
            <person name="Lutzoni F."/>
            <person name="Magnuson J."/>
            <person name="Mondo S."/>
            <person name="Nolan M."/>
            <person name="Ohm R."/>
            <person name="Pangilinan J."/>
            <person name="Park H.-J."/>
            <person name="Ramirez L."/>
            <person name="Alfaro M."/>
            <person name="Sun H."/>
            <person name="Tritt A."/>
            <person name="Yoshinaga Y."/>
            <person name="Zwiers L.-H."/>
            <person name="Turgeon B."/>
            <person name="Goodwin S."/>
            <person name="Spatafora J."/>
            <person name="Crous P."/>
            <person name="Grigoriev I."/>
        </authorList>
    </citation>
    <scope>NUCLEOTIDE SEQUENCE</scope>
    <source>
        <strain evidence="7">CBS 116005</strain>
    </source>
</reference>
<dbReference type="Pfam" id="PF00668">
    <property type="entry name" value="Condensation"/>
    <property type="match status" value="6"/>
</dbReference>
<dbReference type="InterPro" id="IPR020806">
    <property type="entry name" value="PKS_PP-bd"/>
</dbReference>
<dbReference type="Gene3D" id="1.10.1200.10">
    <property type="entry name" value="ACP-like"/>
    <property type="match status" value="5"/>
</dbReference>
<dbReference type="NCBIfam" id="NF003417">
    <property type="entry name" value="PRK04813.1"/>
    <property type="match status" value="3"/>
</dbReference>
<dbReference type="Pfam" id="PF00501">
    <property type="entry name" value="AMP-binding"/>
    <property type="match status" value="3"/>
</dbReference>
<gene>
    <name evidence="7" type="ORF">EJ03DRAFT_358732</name>
</gene>
<dbReference type="PANTHER" id="PTHR45527:SF1">
    <property type="entry name" value="FATTY ACID SYNTHASE"/>
    <property type="match status" value="1"/>
</dbReference>
<evidence type="ECO:0000256" key="5">
    <source>
        <dbReference type="ARBA" id="ARBA00029454"/>
    </source>
</evidence>
<dbReference type="InterPro" id="IPR000873">
    <property type="entry name" value="AMP-dep_synth/lig_dom"/>
</dbReference>
<keyword evidence="3" id="KW-0597">Phosphoprotein</keyword>
<dbReference type="PANTHER" id="PTHR45527">
    <property type="entry name" value="NONRIBOSOMAL PEPTIDE SYNTHETASE"/>
    <property type="match status" value="1"/>
</dbReference>
<feature type="domain" description="Carrier" evidence="6">
    <location>
        <begin position="3049"/>
        <end position="3123"/>
    </location>
</feature>
<comment type="similarity">
    <text evidence="5">Belongs to the NRP synthetase family.</text>
</comment>
<dbReference type="EMBL" id="ML995935">
    <property type="protein sequence ID" value="KAF2764184.1"/>
    <property type="molecule type" value="Genomic_DNA"/>
</dbReference>
<dbReference type="Proteomes" id="UP000799436">
    <property type="component" value="Unassembled WGS sequence"/>
</dbReference>
<dbReference type="CDD" id="cd19542">
    <property type="entry name" value="CT_NRPS-like"/>
    <property type="match status" value="2"/>
</dbReference>
<dbReference type="FunFam" id="3.40.50.12780:FF:000024">
    <property type="entry name" value="Nonribosomal siderophore peptide synthase SidC"/>
    <property type="match status" value="2"/>
</dbReference>
<dbReference type="PROSITE" id="PS50075">
    <property type="entry name" value="CARRIER"/>
    <property type="match status" value="6"/>
</dbReference>
<dbReference type="SMART" id="SM00823">
    <property type="entry name" value="PKS_PP"/>
    <property type="match status" value="6"/>
</dbReference>
<dbReference type="GO" id="GO:0016874">
    <property type="term" value="F:ligase activity"/>
    <property type="evidence" value="ECO:0007669"/>
    <property type="project" value="UniProtKB-KW"/>
</dbReference>
<dbReference type="GO" id="GO:0031177">
    <property type="term" value="F:phosphopantetheine binding"/>
    <property type="evidence" value="ECO:0007669"/>
    <property type="project" value="InterPro"/>
</dbReference>
<name>A0A6G1KVW1_9PEZI</name>
<evidence type="ECO:0000256" key="1">
    <source>
        <dbReference type="ARBA" id="ARBA00004924"/>
    </source>
</evidence>
<dbReference type="InterPro" id="IPR042099">
    <property type="entry name" value="ANL_N_sf"/>
</dbReference>
<sequence length="4695" mass="513450">MACGNFSILNPTPKRLPGCSLLHDLVSNSLPTAAVALEHTSGDGSCERLTYDQLHQRSDALATALLRLRHSKSTPSDRRFFVPVFIPQSLELYISQLAILKAGGAFCPIPLDVPAERLRFILQDVEATILLTVSGQSQTLPVLENVEAVEVDRQLLESVDGRPKMAIEPSDAAYIMYTSGSTGTPKGVILSHSAATQALLAHDRHIPTISRFLQFANPTFDVSVFEIFFPLYRGATLVSCERRRLLNDLPGVLNALNVDGAELTPSVANSLLHDRKSVPSLKLLLTIGEMLKKSVVEEFGAQSELDSILWGMYGPTEATIHCTLQPTFTKDLAVNDIGVPLDTVSAFVVAPAKEDDPGHVPEILPLDEEGELAVGGYQLADGYLNRPEQTKAAFVRHPEHGLLYRTGDRARMTAEGRLLCLGRISGGQVKLRGQRIELGEIEYAAGQTPGCKTVVADVLDGTLVAFCVRSNMSITVEDIRRTCSKWLPAFMVPADVLILDSLPYLASAKVDRKALAAQYADARRFSATDIQSSVGRVARAISDTLGVSVQDDTPLASIGLDSLSAIRVATQLRRIGFSSLDANTLLAARSAADVENSTAQDMDRTCGQADFNQMPEAWHEILQAALAHPLIAVRQAQVEEVYPCTPVQVAMLVETAKDPKAYCNWVLLQVRGCRDRNKVRHALEQLSERHQLLRSGFLRPEETPTDPLLVVWRHAQSDSIRFVDDLNTAFSISSELDALSTPSFEFSESPDGVDILLKLHHALYDQWSIDVLKADLAILIEDKQLELRPAFTPISVFYDSHLRSPSMTDSEDFWLEYLQDFVATPIPNLCGRLLPKVLARTSWRETPCEIASLRHNANEQGFSVPAVFQAAFSWLLSMYSGSPDVIFGTVFSGRHIPVDEVEYIFGPCLCTLPSRTDISSVRTCLDLIRLVHERNRTMQRHALTPLGHIKRVCGCEPDTPLFDSLFVWQESTISSDRQGDLVKELDSADNHEFNLVVEYQPTESGLLVRATYQTSVLPPQQVELMLDQLNALVSHMLRHLGAPTSSMTSAFEPGLLSIVNPSPRPSAAANDVVELIERQAIDRPDTPAIKFAYDIDLNGAKTVTVSFSELNSRANQLARLLQSFNVLPNDLVCVCMEKSIDMYTAFVAALKAGAGYLPLTPETPQSRVKNILQQAKVKICLSDHERSEMLRTSSDVQVLQVDQLDLAQHSPDNLEVVTSGSDLAYTVFTSGSTGEPKGVAVSRNNLAGNLAVLSDLYNVQPGDRLLQACSQAFDVSVFEIFFAFTRGMCLCSAAKEVLFHDLERSIRAFEATHLSLTPTVAALVDPKNVPSVRFLIAAGESVTEVVRRKWAGHGLHQGYGPSELTNICAVHMNMRQNDAIGKIGPPLANTSAFVVSPDKDLNILPAGAIGEYLFGGEQVFPGYLGRDDLNAAKLVAHPQYGTLYRTGDSGRILHDGTLLFAGRLDDQVKIRGNRVELGEITAVLLQDPNIVDSAALVDSKDSTTQALVVFFVPKSSEAAVTEVLHVESEIVQGLFATLQSTLPSYMVPDTIVPISKMPFTTQGKLDKRLLQRLLATLSEKREAFSRNAGSEESDVGWTTQEIEIAAALAETLHIPQDKIRKSASFFSLGLNSLNAIAFAKAAEKRIGHSVKIGAVLKHSSIARLVTALRETDARDTAVEATPTDGLSTFPSDLATRVKEQVGTSEGPVDRILPCTPLQEAMLSASSTPGSSAYCNSTVFQVSGDVEKLRACWATAVSRHDILRTSFIATDHAAFPYVQVVRTKLDLPWSVVTEPQSGDDSDTSHVRRPPSCFGHSQPFHMELLRLEAHTTMTLHMHHAIYDGISMAVLLSEVEQLYHDANLAHPPSLDAFLSQNLAQRSQLTLDYWSDRLRDFAPKPFPLNSPETRPQEEIVRRKLSVSPESLQNFCQRRSVTALAVLQAAWTKTLASVQQASDICFGNVVSGRSVAVMDVDRLVAPCFNTIPVRANLEDCKTNEKLVNFLQRWNVESIGHQLAPLRRLQAMTKSPGHHLFGSMLLLQPPATAMDQTIWSMEHEVGTMDVPLVVELVPKDGSHILLLHHLQPHVSQDLVQDLSRALDSALTDILRYPSGSVNSFEDFDSSVIAGKLRTSLDINSETPNNGAEEEEWDSVESMVRQVFSNLSMAEISRIGKQTSMYELGLDSLNGAQIAARLRANGLHLDATDVVECLTPSAIASRAASGPPTPDGQEAVNLDQFDRSQRPHLLRALTLGNAALQAVRPCTAVQAGMIAQSLHTSGKLFDKFPSLTAVAVKENKMHVVERQSKLSVYALEGYCKKYTATVQATGQAAWAQLLSAYIGEPNVTFGTVFSGRSGSESQKTAFPSIATIPVAVSLEGATEDLVSTMVKYNASTYRHRFTPLADIQRAAGDASNSLFDTVFVYQKQSGEHVSLDWPVLSETASVDYAVSMEVELPHAGQILLRVTVDTARVPERHAALIVEQYEHLLTEIISENEQSLQPPEIYSIAAPKEPILPTEARFLHDFVALGARRHPDKAALYFFQSFDEGQTKSWTYRELNERGNQVAHLLRDHCVPAGSIIAVRMDKSPEATFAFVGILKAGCSFLALDPALPEARQEFILEDSGAKALLLLGDDERGLAKAGDAQVIHLIESALSQLPSEAICTELQDTDATCYCLYTSGTTGTPKGCEITHENAVQAMLAFQRLFASHWDENSRWLQFASYWFDVSVLEQFWSWSVGIAVVGAPRDLVLEDLAGFIGRLRITHIDLTPSLARLLDPNDVPTLHNGVFITGGEALKQEIIDVWGPIGAICNGYGPTEATIGVTMNPFVGPNAKPSNIGPPFDNVGAYVLVPGAEEPVLRGAVGELCVSGKLVGKGYLNRPELTAKAFPYLSRFNEKIYRTGDLVRLLSDGSVSFIGRKDTQAKLRGQRLEIGEIDNVIKAATNKISEVVSMVVKEEDGSKEQLVSFITDGPAQNRTGVAVESFEDGKLLVSAADRACRERLPGYMVPTHIVAVTFLPLTVNNKVDNKALVALFRRMDAKTLQDLKGTSAAGKGLNGTEKRVRDVLIKMLDIADDGIDGDANLFSLGLSSISAITFASLLKRAGFEPAQVALVMQYPTIAELARVLDTSSAAQQQSVDEVKQAELSINAFSQRHRTRVARKLAVSGSDIEIITPCTPLQEGLILDSLRKEERPYFNEFRYAVGHLDLLRLQEALQAVTTSAQLFRAQFLETDDGFAQVVLKNGRLPWLVCEAEGKDLNRVFAEARATWLGKNQEELVQPVVVVVAKSSHDATLAIYAHHAVYDGISWQLFLDALGQAYHAGKAPDGGPSFTSALALGPLSMPNSAPEFWKQRLTDFQYSPLPSRGSKCDNAATIVASRSKNMDGVDAARKKLGVSHQAYLQACFEVAIKSRFRDVQTYGQVISGRSIALEGADKIIGPLFNTLPHTIQLDPEAIWADFIESASSANASVLPYQHTPLRSIRKWCKLSPADPLFDVLFVFQYGTEPEASQLLRELEQPVHADYALSFETTLLADGQLEILAVAKDSIIDMAGLQQLVETFIEALEVASSTSRSAIRKAFALPEESVSRREHASTNGFADLNGVHDFEWSTQAKALREAIAHIAGTDIDSIDEHSTIFSVGLDSIDAVKLASRAKKAGVPVPVSKILQAQTIPRMLQVVQHTPYGAHANGSQRQLNALQGRLTKSVSTSMANFQVEKILPATPSQEALVAEMLKSDWHYYYNHDVLRLAPDVDIERLKKAWQSVVDCTPILRTGFVQIPDADLGVTFAQVIHQQRPLDFKVMSSTDEHTLQKKLQHITEEVKNDYNGELLLRLTFAQVESSEYLILSLSHAQYDGHSLALLHEDVNAAYHGNSAARPSYDDLIEESLVAMNEDARGFWSTVLEGAKASRLAGSNDRKSSTTTHRAEQALGVSAHAASSLCRKLGVSMQALAQASWALVLAQRSHALEVIFGVVLACRDSEEAQQVIFPTMNTVPVRLTLHGTCAQMLQYTQDMMNDIRPYQKTPLRVVQALASSHASKVSDEGGLFDTLLLFQHRPASPGTATQPLYESAGGSSSIEYAVAVEMEALGDELILRTACKGSAFDKDGTKRLLEDMGAIIQCIINDPDRAAVTFSGHEAHIASLPPFTMPNEEVRDSKAALEPEIDEYATHTLSPLAVNIREAMAKVAKTSADAISPAASIESIGIDSISAIKVTAILRKQGVSLSVGELIRAKNIAQMAKCAEAKKQNTAKASKPSSDIVTQYLHEKQLHLGVKGQELSACGAVLPATPGQIYLLSMWMKTRGQLFYPTFKYRLQGEIETSQIREAWEMLVTRNLALRTVFCATSDSDVPLLQAVLKQSTARFSEGSQRTVMTCSEQPMAALSAEKDHDGYLLSLHVHHALYDGVSLALLMQDFEALLGGRQLEDSGIKQEDYLALSIKPEAQASSKSFWTSYLHGVKPMSLVQPATDGVQDKVEVFKPNISEQADALEAFARRQGVTIQALLFATYAKVYSTFAKHDNQAEDVVLGIYLANRSHLSDLDQLRAPTLNLVPLVVRSASRGPILDLAKQVTKDLNDIGTAENSGRGLWQIKEWTGVKVDTFVNFLKLPERDEAGSNHDSGVKIVEVDDYKTLEYSRVGKAEKHADFSVPEELKGMRGHAVVHAVDIEATIADGRLDLGLFCPEKMLGLEQAEKMVAELIRSLEALV</sequence>
<dbReference type="OrthoDB" id="416786at2759"/>
<dbReference type="PROSITE" id="PS00455">
    <property type="entry name" value="AMP_BINDING"/>
    <property type="match status" value="1"/>
</dbReference>
<dbReference type="Pfam" id="PF00550">
    <property type="entry name" value="PP-binding"/>
    <property type="match status" value="6"/>
</dbReference>
<evidence type="ECO:0000313" key="7">
    <source>
        <dbReference type="EMBL" id="KAF2764184.1"/>
    </source>
</evidence>
<evidence type="ECO:0000313" key="8">
    <source>
        <dbReference type="Proteomes" id="UP000799436"/>
    </source>
</evidence>
<dbReference type="InterPro" id="IPR036736">
    <property type="entry name" value="ACP-like_sf"/>
</dbReference>
<evidence type="ECO:0000259" key="6">
    <source>
        <dbReference type="PROSITE" id="PS50075"/>
    </source>
</evidence>
<feature type="domain" description="Carrier" evidence="6">
    <location>
        <begin position="3598"/>
        <end position="3674"/>
    </location>
</feature>
<dbReference type="InterPro" id="IPR045851">
    <property type="entry name" value="AMP-bd_C_sf"/>
</dbReference>
<dbReference type="SUPFAM" id="SSF47336">
    <property type="entry name" value="ACP-like"/>
    <property type="match status" value="5"/>
</dbReference>
<organism evidence="7 8">
    <name type="scientific">Teratosphaeria nubilosa</name>
    <dbReference type="NCBI Taxonomy" id="161662"/>
    <lineage>
        <taxon>Eukaryota</taxon>
        <taxon>Fungi</taxon>
        <taxon>Dikarya</taxon>
        <taxon>Ascomycota</taxon>
        <taxon>Pezizomycotina</taxon>
        <taxon>Dothideomycetes</taxon>
        <taxon>Dothideomycetidae</taxon>
        <taxon>Mycosphaerellales</taxon>
        <taxon>Teratosphaeriaceae</taxon>
        <taxon>Teratosphaeria</taxon>
    </lineage>
</organism>
<dbReference type="PROSITE" id="PS00012">
    <property type="entry name" value="PHOSPHOPANTETHEINE"/>
    <property type="match status" value="4"/>
</dbReference>